<dbReference type="Proteomes" id="UP000077069">
    <property type="component" value="Unassembled WGS sequence"/>
</dbReference>
<name>A0A177C9M7_9PLEO</name>
<feature type="region of interest" description="Disordered" evidence="1">
    <location>
        <begin position="216"/>
        <end position="242"/>
    </location>
</feature>
<dbReference type="AlphaFoldDB" id="A0A177C9M7"/>
<organism evidence="3 4">
    <name type="scientific">Paraphaeosphaeria sporulosa</name>
    <dbReference type="NCBI Taxonomy" id="1460663"/>
    <lineage>
        <taxon>Eukaryota</taxon>
        <taxon>Fungi</taxon>
        <taxon>Dikarya</taxon>
        <taxon>Ascomycota</taxon>
        <taxon>Pezizomycotina</taxon>
        <taxon>Dothideomycetes</taxon>
        <taxon>Pleosporomycetidae</taxon>
        <taxon>Pleosporales</taxon>
        <taxon>Massarineae</taxon>
        <taxon>Didymosphaeriaceae</taxon>
        <taxon>Paraphaeosphaeria</taxon>
    </lineage>
</organism>
<feature type="compositionally biased region" description="Low complexity" evidence="1">
    <location>
        <begin position="217"/>
        <end position="231"/>
    </location>
</feature>
<gene>
    <name evidence="3" type="ORF">CC84DRAFT_1165690</name>
</gene>
<feature type="chain" id="PRO_5008057984" evidence="2">
    <location>
        <begin position="17"/>
        <end position="264"/>
    </location>
</feature>
<dbReference type="GeneID" id="28762261"/>
<keyword evidence="4" id="KW-1185">Reference proteome</keyword>
<dbReference type="OrthoDB" id="3776815at2759"/>
<evidence type="ECO:0000256" key="1">
    <source>
        <dbReference type="SAM" id="MobiDB-lite"/>
    </source>
</evidence>
<protein>
    <submittedName>
        <fullName evidence="3">Uncharacterized protein</fullName>
    </submittedName>
</protein>
<accession>A0A177C9M7</accession>
<dbReference type="RefSeq" id="XP_018033822.1">
    <property type="nucleotide sequence ID" value="XM_018178775.1"/>
</dbReference>
<reference evidence="3 4" key="1">
    <citation type="submission" date="2016-05" db="EMBL/GenBank/DDBJ databases">
        <title>Comparative analysis of secretome profiles of manganese(II)-oxidizing ascomycete fungi.</title>
        <authorList>
            <consortium name="DOE Joint Genome Institute"/>
            <person name="Zeiner C.A."/>
            <person name="Purvine S.O."/>
            <person name="Zink E.M."/>
            <person name="Wu S."/>
            <person name="Pasa-Tolic L."/>
            <person name="Chaput D.L."/>
            <person name="Haridas S."/>
            <person name="Grigoriev I.V."/>
            <person name="Santelli C.M."/>
            <person name="Hansel C.M."/>
        </authorList>
    </citation>
    <scope>NUCLEOTIDE SEQUENCE [LARGE SCALE GENOMIC DNA]</scope>
    <source>
        <strain evidence="3 4">AP3s5-JAC2a</strain>
    </source>
</reference>
<sequence length="264" mass="27819">MRATVVLFLLAATASANITTSYFLPNVSYGTNRLRFVASVINASSDLVTLSVDLDNDPDYSEFGIKQGNWTMGSTMFEYSTSALMYGPSISDGGYAYSLRCDIPASSAVCTVTRGPDLVRPSCRLANRTNIGIPSEERKYTQLYSFSDTDSVGVETIVRTFPGFSSRPNPEWCGTETDIRNISVPSSALVETYPQARSDFNAYQFIITAGEEKLPKATTGGAASTGSLAPTGTGGGGTGSEGAAPMKTLAPALAGLGAAVAWFL</sequence>
<dbReference type="InParanoid" id="A0A177C9M7"/>
<evidence type="ECO:0000256" key="2">
    <source>
        <dbReference type="SAM" id="SignalP"/>
    </source>
</evidence>
<evidence type="ECO:0000313" key="4">
    <source>
        <dbReference type="Proteomes" id="UP000077069"/>
    </source>
</evidence>
<keyword evidence="2" id="KW-0732">Signal</keyword>
<feature type="signal peptide" evidence="2">
    <location>
        <begin position="1"/>
        <end position="16"/>
    </location>
</feature>
<proteinExistence type="predicted"/>
<evidence type="ECO:0000313" key="3">
    <source>
        <dbReference type="EMBL" id="OAG03457.1"/>
    </source>
</evidence>
<dbReference type="EMBL" id="KV441554">
    <property type="protein sequence ID" value="OAG03457.1"/>
    <property type="molecule type" value="Genomic_DNA"/>
</dbReference>